<dbReference type="Proteomes" id="UP001221838">
    <property type="component" value="Unassembled WGS sequence"/>
</dbReference>
<organism evidence="2 3">
    <name type="scientific">Stigmatella ashevillensis</name>
    <dbReference type="NCBI Taxonomy" id="2995309"/>
    <lineage>
        <taxon>Bacteria</taxon>
        <taxon>Pseudomonadati</taxon>
        <taxon>Myxococcota</taxon>
        <taxon>Myxococcia</taxon>
        <taxon>Myxococcales</taxon>
        <taxon>Cystobacterineae</taxon>
        <taxon>Archangiaceae</taxon>
        <taxon>Stigmatella</taxon>
    </lineage>
</organism>
<comment type="caution">
    <text evidence="2">The sequence shown here is derived from an EMBL/GenBank/DDBJ whole genome shotgun (WGS) entry which is preliminary data.</text>
</comment>
<name>A0ABT5DC73_9BACT</name>
<sequence length="211" mass="22520">MFEPNDTSGGPGTPRGGESNASKQGQGQGRPRPWSVVRGPTPVPLAPEEPHYPLYNEVVPAPPPQPEPIPHELLHLWAMLTQREKWSSLVVVPAQPGASGIDAARAIVEVGSQYREKPIRFISAEGLPPGAAARVAWEMRAHVEQGGMIVVCIDSVLSNPVGIEVALAAERALLCVPLGSTQFSAARHTLDMIGKGRFLGSVTLQPKGRKK</sequence>
<keyword evidence="3" id="KW-1185">Reference proteome</keyword>
<feature type="region of interest" description="Disordered" evidence="1">
    <location>
        <begin position="1"/>
        <end position="48"/>
    </location>
</feature>
<evidence type="ECO:0000313" key="3">
    <source>
        <dbReference type="Proteomes" id="UP001221838"/>
    </source>
</evidence>
<protein>
    <submittedName>
        <fullName evidence="2">Uncharacterized protein</fullName>
    </submittedName>
</protein>
<dbReference type="RefSeq" id="WP_272141173.1">
    <property type="nucleotide sequence ID" value="NZ_JAQNDM010000002.1"/>
</dbReference>
<dbReference type="EMBL" id="JAQNDM010000002">
    <property type="protein sequence ID" value="MDC0711214.1"/>
    <property type="molecule type" value="Genomic_DNA"/>
</dbReference>
<gene>
    <name evidence="2" type="ORF">POL68_22280</name>
</gene>
<accession>A0ABT5DC73</accession>
<proteinExistence type="predicted"/>
<reference evidence="2 3" key="1">
    <citation type="submission" date="2022-11" db="EMBL/GenBank/DDBJ databases">
        <title>Minimal conservation of predation-associated metabolite biosynthetic gene clusters underscores biosynthetic potential of Myxococcota including descriptions for ten novel species: Archangium lansinium sp. nov., Myxococcus landrumus sp. nov., Nannocystis bai.</title>
        <authorList>
            <person name="Ahearne A."/>
            <person name="Stevens C."/>
            <person name="Dowd S."/>
        </authorList>
    </citation>
    <scope>NUCLEOTIDE SEQUENCE [LARGE SCALE GENOMIC DNA]</scope>
    <source>
        <strain evidence="2 3">NCWAL01</strain>
    </source>
</reference>
<evidence type="ECO:0000313" key="2">
    <source>
        <dbReference type="EMBL" id="MDC0711214.1"/>
    </source>
</evidence>
<evidence type="ECO:0000256" key="1">
    <source>
        <dbReference type="SAM" id="MobiDB-lite"/>
    </source>
</evidence>